<sequence length="53" mass="5139">MNRERTAGAVLTVLSVFGYGVGVVASYPGRSITIVGVMVGVTLAAIGAGGDGA</sequence>
<dbReference type="OrthoDB" id="302822at2157"/>
<dbReference type="RefSeq" id="WP_008383471.1">
    <property type="nucleotide sequence ID" value="NZ_AOIV01000004.1"/>
</dbReference>
<keyword evidence="3" id="KW-1185">Reference proteome</keyword>
<protein>
    <submittedName>
        <fullName evidence="2">Uncharacterized protein</fullName>
    </submittedName>
</protein>
<keyword evidence="1" id="KW-1133">Transmembrane helix</keyword>
<accession>M0DG36</accession>
<dbReference type="Proteomes" id="UP000011513">
    <property type="component" value="Unassembled WGS sequence"/>
</dbReference>
<evidence type="ECO:0000256" key="1">
    <source>
        <dbReference type="SAM" id="Phobius"/>
    </source>
</evidence>
<proteinExistence type="predicted"/>
<organism evidence="2 3">
    <name type="scientific">Halogeometricum pallidum JCM 14848</name>
    <dbReference type="NCBI Taxonomy" id="1227487"/>
    <lineage>
        <taxon>Archaea</taxon>
        <taxon>Methanobacteriati</taxon>
        <taxon>Methanobacteriota</taxon>
        <taxon>Stenosarchaea group</taxon>
        <taxon>Halobacteria</taxon>
        <taxon>Halobacteriales</taxon>
        <taxon>Haloferacaceae</taxon>
        <taxon>Halogeometricum</taxon>
    </lineage>
</organism>
<name>M0DG36_HALPD</name>
<keyword evidence="1" id="KW-0812">Transmembrane</keyword>
<evidence type="ECO:0000313" key="2">
    <source>
        <dbReference type="EMBL" id="ELZ34456.1"/>
    </source>
</evidence>
<reference evidence="2 3" key="1">
    <citation type="journal article" date="2014" name="PLoS Genet.">
        <title>Phylogenetically driven sequencing of extremely halophilic archaea reveals strategies for static and dynamic osmo-response.</title>
        <authorList>
            <person name="Becker E.A."/>
            <person name="Seitzer P.M."/>
            <person name="Tritt A."/>
            <person name="Larsen D."/>
            <person name="Krusor M."/>
            <person name="Yao A.I."/>
            <person name="Wu D."/>
            <person name="Madern D."/>
            <person name="Eisen J.A."/>
            <person name="Darling A.E."/>
            <person name="Facciotti M.T."/>
        </authorList>
    </citation>
    <scope>NUCLEOTIDE SEQUENCE [LARGE SCALE GENOMIC DNA]</scope>
    <source>
        <strain evidence="2 3">JCM 14848</strain>
    </source>
</reference>
<comment type="caution">
    <text evidence="2">The sequence shown here is derived from an EMBL/GenBank/DDBJ whole genome shotgun (WGS) entry which is preliminary data.</text>
</comment>
<dbReference type="AlphaFoldDB" id="M0DG36"/>
<feature type="transmembrane region" description="Helical" evidence="1">
    <location>
        <begin position="32"/>
        <end position="50"/>
    </location>
</feature>
<gene>
    <name evidence="2" type="ORF">C474_02081</name>
</gene>
<keyword evidence="1" id="KW-0472">Membrane</keyword>
<evidence type="ECO:0000313" key="3">
    <source>
        <dbReference type="Proteomes" id="UP000011513"/>
    </source>
</evidence>
<dbReference type="InParanoid" id="M0DG36"/>
<dbReference type="EMBL" id="AOIV01000004">
    <property type="protein sequence ID" value="ELZ34456.1"/>
    <property type="molecule type" value="Genomic_DNA"/>
</dbReference>